<name>A0A916ZTF3_9SPHN</name>
<reference evidence="2" key="2">
    <citation type="submission" date="2020-09" db="EMBL/GenBank/DDBJ databases">
        <authorList>
            <person name="Sun Q."/>
            <person name="Zhou Y."/>
        </authorList>
    </citation>
    <scope>NUCLEOTIDE SEQUENCE</scope>
    <source>
        <strain evidence="2">CGMCC 1.15519</strain>
    </source>
</reference>
<dbReference type="Proteomes" id="UP000635071">
    <property type="component" value="Unassembled WGS sequence"/>
</dbReference>
<gene>
    <name evidence="2" type="ORF">GCM10011529_19680</name>
</gene>
<accession>A0A916ZTF3</accession>
<feature type="region of interest" description="Disordered" evidence="1">
    <location>
        <begin position="56"/>
        <end position="79"/>
    </location>
</feature>
<proteinExistence type="predicted"/>
<sequence length="97" mass="9523">MAIAAMTAFAVRSASISQPMASAVRINAATWLPVIACSSPGGVVGDGGGFATLIGWGDTPTRSPKGESPPPIEGEDKGSGYAFAVDDEVAGLADAAG</sequence>
<keyword evidence="3" id="KW-1185">Reference proteome</keyword>
<comment type="caution">
    <text evidence="2">The sequence shown here is derived from an EMBL/GenBank/DDBJ whole genome shotgun (WGS) entry which is preliminary data.</text>
</comment>
<organism evidence="2 3">
    <name type="scientific">Sandarakinorhabdus glacialis</name>
    <dbReference type="NCBI Taxonomy" id="1614636"/>
    <lineage>
        <taxon>Bacteria</taxon>
        <taxon>Pseudomonadati</taxon>
        <taxon>Pseudomonadota</taxon>
        <taxon>Alphaproteobacteria</taxon>
        <taxon>Sphingomonadales</taxon>
        <taxon>Sphingosinicellaceae</taxon>
        <taxon>Sandarakinorhabdus</taxon>
    </lineage>
</organism>
<evidence type="ECO:0000313" key="2">
    <source>
        <dbReference type="EMBL" id="GGE13379.1"/>
    </source>
</evidence>
<dbReference type="EMBL" id="BMJM01000006">
    <property type="protein sequence ID" value="GGE13379.1"/>
    <property type="molecule type" value="Genomic_DNA"/>
</dbReference>
<protein>
    <submittedName>
        <fullName evidence="2">Uncharacterized protein</fullName>
    </submittedName>
</protein>
<dbReference type="AlphaFoldDB" id="A0A916ZTF3"/>
<reference evidence="2" key="1">
    <citation type="journal article" date="2014" name="Int. J. Syst. Evol. Microbiol.">
        <title>Complete genome sequence of Corynebacterium casei LMG S-19264T (=DSM 44701T), isolated from a smear-ripened cheese.</title>
        <authorList>
            <consortium name="US DOE Joint Genome Institute (JGI-PGF)"/>
            <person name="Walter F."/>
            <person name="Albersmeier A."/>
            <person name="Kalinowski J."/>
            <person name="Ruckert C."/>
        </authorList>
    </citation>
    <scope>NUCLEOTIDE SEQUENCE</scope>
    <source>
        <strain evidence="2">CGMCC 1.15519</strain>
    </source>
</reference>
<evidence type="ECO:0000313" key="3">
    <source>
        <dbReference type="Proteomes" id="UP000635071"/>
    </source>
</evidence>
<evidence type="ECO:0000256" key="1">
    <source>
        <dbReference type="SAM" id="MobiDB-lite"/>
    </source>
</evidence>